<dbReference type="EC" id="2.3.1.-" evidence="2"/>
<reference evidence="2 3" key="1">
    <citation type="submission" date="2023-11" db="EMBL/GenBank/DDBJ databases">
        <title>Arctic aerobic anoxygenic photoheterotroph Sediminicoccus rosea KRV36 adapts its photosynthesis to long days of polar summer.</title>
        <authorList>
            <person name="Tomasch J."/>
            <person name="Kopejtka K."/>
            <person name="Bily T."/>
            <person name="Gardiner A.T."/>
            <person name="Gardian Z."/>
            <person name="Shivaramu S."/>
            <person name="Koblizek M."/>
            <person name="Engelhardt F."/>
            <person name="Kaftan D."/>
        </authorList>
    </citation>
    <scope>NUCLEOTIDE SEQUENCE [LARGE SCALE GENOMIC DNA]</scope>
    <source>
        <strain evidence="2 3">R-30</strain>
    </source>
</reference>
<keyword evidence="2" id="KW-0012">Acyltransferase</keyword>
<feature type="domain" description="N-acetyltransferase" evidence="1">
    <location>
        <begin position="5"/>
        <end position="147"/>
    </location>
</feature>
<dbReference type="CDD" id="cd04301">
    <property type="entry name" value="NAT_SF"/>
    <property type="match status" value="1"/>
</dbReference>
<dbReference type="PANTHER" id="PTHR47237:SF1">
    <property type="entry name" value="SLL0310 PROTEIN"/>
    <property type="match status" value="1"/>
</dbReference>
<dbReference type="InterPro" id="IPR041496">
    <property type="entry name" value="YitH/HolE_GNAT"/>
</dbReference>
<dbReference type="Proteomes" id="UP001305521">
    <property type="component" value="Chromosome"/>
</dbReference>
<evidence type="ECO:0000313" key="2">
    <source>
        <dbReference type="EMBL" id="WPB87566.1"/>
    </source>
</evidence>
<proteinExistence type="predicted"/>
<dbReference type="Pfam" id="PF18014">
    <property type="entry name" value="Acetyltransf_18"/>
    <property type="match status" value="1"/>
</dbReference>
<dbReference type="PROSITE" id="PS51186">
    <property type="entry name" value="GNAT"/>
    <property type="match status" value="1"/>
</dbReference>
<dbReference type="InterPro" id="IPR016181">
    <property type="entry name" value="Acyl_CoA_acyltransferase"/>
</dbReference>
<dbReference type="EMBL" id="CP137852">
    <property type="protein sequence ID" value="WPB87566.1"/>
    <property type="molecule type" value="Genomic_DNA"/>
</dbReference>
<keyword evidence="2" id="KW-0808">Transferase</keyword>
<keyword evidence="3" id="KW-1185">Reference proteome</keyword>
<evidence type="ECO:0000259" key="1">
    <source>
        <dbReference type="PROSITE" id="PS51186"/>
    </source>
</evidence>
<dbReference type="Gene3D" id="3.40.630.90">
    <property type="match status" value="1"/>
</dbReference>
<evidence type="ECO:0000313" key="3">
    <source>
        <dbReference type="Proteomes" id="UP001305521"/>
    </source>
</evidence>
<dbReference type="GO" id="GO:0016746">
    <property type="term" value="F:acyltransferase activity"/>
    <property type="evidence" value="ECO:0007669"/>
    <property type="project" value="UniProtKB-KW"/>
</dbReference>
<gene>
    <name evidence="2" type="ORF">R9Z33_11955</name>
</gene>
<dbReference type="InterPro" id="IPR052729">
    <property type="entry name" value="Acyl/Acetyltrans_Enzymes"/>
</dbReference>
<dbReference type="PANTHER" id="PTHR47237">
    <property type="entry name" value="SLL0310 PROTEIN"/>
    <property type="match status" value="1"/>
</dbReference>
<sequence length="282" mass="30069">MSAALDIRPMRPDEVPLAVEWAAREGWNPGLNDATAFGAADPQGFLCAMRGGEMLACITAVKTGADFGFIGFYIARPDIRGQGIGFALWQAAMKRLEGRCIGLDGVVAQQANYRKVGFTLAWNNARYQGAAPLIPPGDGVRMVDAAEVDFAALLAFDAGCFGTPRPDFLRAWISTPGHRARVALGPSGIAGYAVLRPCLEGSKLAPLFALEAAVARALIADLAPHRAPGPFILDLPEPHAEAVALAQGMGLEKTFETARMYTREPPVMARERIFGLTSFELG</sequence>
<protein>
    <submittedName>
        <fullName evidence="2">GNAT family N-acetyltransferase</fullName>
        <ecNumber evidence="2">2.3.1.-</ecNumber>
    </submittedName>
</protein>
<name>A0ABZ0PQ03_9PROT</name>
<dbReference type="Pfam" id="PF00583">
    <property type="entry name" value="Acetyltransf_1"/>
    <property type="match status" value="1"/>
</dbReference>
<dbReference type="InterPro" id="IPR000182">
    <property type="entry name" value="GNAT_dom"/>
</dbReference>
<organism evidence="2 3">
    <name type="scientific">Sediminicoccus rosea</name>
    <dbReference type="NCBI Taxonomy" id="1225128"/>
    <lineage>
        <taxon>Bacteria</taxon>
        <taxon>Pseudomonadati</taxon>
        <taxon>Pseudomonadota</taxon>
        <taxon>Alphaproteobacteria</taxon>
        <taxon>Acetobacterales</taxon>
        <taxon>Roseomonadaceae</taxon>
        <taxon>Sediminicoccus</taxon>
    </lineage>
</organism>
<dbReference type="RefSeq" id="WP_318651518.1">
    <property type="nucleotide sequence ID" value="NZ_CP137852.1"/>
</dbReference>
<dbReference type="Gene3D" id="3.40.630.30">
    <property type="match status" value="1"/>
</dbReference>
<dbReference type="SUPFAM" id="SSF55729">
    <property type="entry name" value="Acyl-CoA N-acyltransferases (Nat)"/>
    <property type="match status" value="1"/>
</dbReference>
<accession>A0ABZ0PQ03</accession>